<dbReference type="Pfam" id="PF09956">
    <property type="entry name" value="Phage_cement_2"/>
    <property type="match status" value="1"/>
</dbReference>
<gene>
    <name evidence="1" type="ORF">SAMN02745130_01015</name>
</gene>
<dbReference type="AlphaFoldDB" id="A0A1T4W5C8"/>
<name>A0A1T4W5C8_9GAMM</name>
<evidence type="ECO:0000313" key="2">
    <source>
        <dbReference type="Proteomes" id="UP000190460"/>
    </source>
</evidence>
<dbReference type="EMBL" id="FUYB01000003">
    <property type="protein sequence ID" value="SKA72258.1"/>
    <property type="molecule type" value="Genomic_DNA"/>
</dbReference>
<keyword evidence="2" id="KW-1185">Reference proteome</keyword>
<dbReference type="OrthoDB" id="5678113at2"/>
<organism evidence="1 2">
    <name type="scientific">Thiothrix eikelboomii</name>
    <dbReference type="NCBI Taxonomy" id="92487"/>
    <lineage>
        <taxon>Bacteria</taxon>
        <taxon>Pseudomonadati</taxon>
        <taxon>Pseudomonadota</taxon>
        <taxon>Gammaproteobacteria</taxon>
        <taxon>Thiotrichales</taxon>
        <taxon>Thiotrichaceae</taxon>
        <taxon>Thiothrix</taxon>
    </lineage>
</organism>
<dbReference type="RefSeq" id="WP_078921502.1">
    <property type="nucleotide sequence ID" value="NZ_FUYB01000003.1"/>
</dbReference>
<dbReference type="STRING" id="92487.SAMN02745130_01015"/>
<accession>A0A1T4W5C8</accession>
<proteinExistence type="predicted"/>
<dbReference type="Proteomes" id="UP000190460">
    <property type="component" value="Unassembled WGS sequence"/>
</dbReference>
<dbReference type="PIRSF" id="PIRSF030771">
    <property type="entry name" value="UCP030771"/>
    <property type="match status" value="1"/>
</dbReference>
<sequence length="106" mass="10685">MANNYMQPGNVMDYLNTSTSAVLSGAVVVFADCVGVALSDIPAAEMGSVQLTGVFLLPKTSDVLLQGSLCYWGDTGVTSTASGVVAGRVWVSAAANDAVVAVKLAG</sequence>
<dbReference type="InterPro" id="IPR011231">
    <property type="entry name" value="Phage_VT1-Sakai_H0018"/>
</dbReference>
<protein>
    <submittedName>
        <fullName evidence="1">Predicted phage recombinase, RecA/RadA family</fullName>
    </submittedName>
</protein>
<evidence type="ECO:0000313" key="1">
    <source>
        <dbReference type="EMBL" id="SKA72258.1"/>
    </source>
</evidence>
<reference evidence="1 2" key="1">
    <citation type="submission" date="2017-02" db="EMBL/GenBank/DDBJ databases">
        <authorList>
            <person name="Peterson S.W."/>
        </authorList>
    </citation>
    <scope>NUCLEOTIDE SEQUENCE [LARGE SCALE GENOMIC DNA]</scope>
    <source>
        <strain evidence="1 2">ATCC 49788</strain>
    </source>
</reference>